<name>A0A380U4G7_ACIJO</name>
<dbReference type="AlphaFoldDB" id="A0A380U4G7"/>
<gene>
    <name evidence="1" type="ORF">NCTC10308_01735</name>
</gene>
<organism evidence="1 2">
    <name type="scientific">Acinetobacter johnsonii</name>
    <dbReference type="NCBI Taxonomy" id="40214"/>
    <lineage>
        <taxon>Bacteria</taxon>
        <taxon>Pseudomonadati</taxon>
        <taxon>Pseudomonadota</taxon>
        <taxon>Gammaproteobacteria</taxon>
        <taxon>Moraxellales</taxon>
        <taxon>Moraxellaceae</taxon>
        <taxon>Acinetobacter</taxon>
    </lineage>
</organism>
<reference evidence="1 2" key="1">
    <citation type="submission" date="2018-06" db="EMBL/GenBank/DDBJ databases">
        <authorList>
            <consortium name="Pathogen Informatics"/>
            <person name="Doyle S."/>
        </authorList>
    </citation>
    <scope>NUCLEOTIDE SEQUENCE [LARGE SCALE GENOMIC DNA]</scope>
    <source>
        <strain evidence="1 2">NCTC10308</strain>
    </source>
</reference>
<evidence type="ECO:0000313" key="1">
    <source>
        <dbReference type="EMBL" id="SUT95439.1"/>
    </source>
</evidence>
<accession>A0A380U4G7</accession>
<sequence>MFIEISVGEFFTFLYDGDLMAKLTEPMKIFIVQSLACFETPQQVADAVKSKFKVEIDRMQCAGYDPTKATGEKMAKKLKDLFYNTRDEFKSNVYGIPLANKAVRLNELQKMYDDWGKNKIMKQNIIKQIKDEMQGHDIQLLDVQLKQLEIDRIKNGDGEGADDPTPVKVTINVVNASKENA</sequence>
<evidence type="ECO:0000313" key="2">
    <source>
        <dbReference type="Proteomes" id="UP000254227"/>
    </source>
</evidence>
<dbReference type="EMBL" id="UFRV01000006">
    <property type="protein sequence ID" value="SUT95439.1"/>
    <property type="molecule type" value="Genomic_DNA"/>
</dbReference>
<dbReference type="InterPro" id="IPR018738">
    <property type="entry name" value="DUF2280"/>
</dbReference>
<proteinExistence type="predicted"/>
<dbReference type="Proteomes" id="UP000254227">
    <property type="component" value="Unassembled WGS sequence"/>
</dbReference>
<protein>
    <submittedName>
        <fullName evidence="1">Putative phage-like protein</fullName>
    </submittedName>
</protein>
<dbReference type="Pfam" id="PF10045">
    <property type="entry name" value="DUF2280"/>
    <property type="match status" value="1"/>
</dbReference>